<organism evidence="3 4">
    <name type="scientific">Xylaria grammica</name>
    <dbReference type="NCBI Taxonomy" id="363999"/>
    <lineage>
        <taxon>Eukaryota</taxon>
        <taxon>Fungi</taxon>
        <taxon>Dikarya</taxon>
        <taxon>Ascomycota</taxon>
        <taxon>Pezizomycotina</taxon>
        <taxon>Sordariomycetes</taxon>
        <taxon>Xylariomycetidae</taxon>
        <taxon>Xylariales</taxon>
        <taxon>Xylariaceae</taxon>
        <taxon>Xylaria</taxon>
    </lineage>
</organism>
<accession>A0A439CYP1</accession>
<comment type="caution">
    <text evidence="3">The sequence shown here is derived from an EMBL/GenBank/DDBJ whole genome shotgun (WGS) entry which is preliminary data.</text>
</comment>
<name>A0A439CYP1_9PEZI</name>
<protein>
    <submittedName>
        <fullName evidence="3">Uncharacterized protein</fullName>
    </submittedName>
</protein>
<gene>
    <name evidence="3" type="ORF">EKO27_g7847</name>
</gene>
<evidence type="ECO:0000256" key="2">
    <source>
        <dbReference type="SAM" id="Phobius"/>
    </source>
</evidence>
<reference evidence="3 4" key="1">
    <citation type="submission" date="2018-12" db="EMBL/GenBank/DDBJ databases">
        <title>Draft genome sequence of Xylaria grammica IHI A82.</title>
        <authorList>
            <person name="Buettner E."/>
            <person name="Kellner H."/>
        </authorList>
    </citation>
    <scope>NUCLEOTIDE SEQUENCE [LARGE SCALE GENOMIC DNA]</scope>
    <source>
        <strain evidence="3 4">IHI A82</strain>
    </source>
</reference>
<feature type="region of interest" description="Disordered" evidence="1">
    <location>
        <begin position="75"/>
        <end position="95"/>
    </location>
</feature>
<sequence length="161" mass="17098">MAISTKGEALEPPQITISAKEVGSTTINHPTREGHLDGGFESHEDMIPSTPASAHTVNSFDVDLEAMKPAQSQENLRGASMSGNRLNEDTSTSVWPGKAHWREKALAAKRKNRSCQLLARFSKPTQIAIQVATVLLVVGVAVGVGVGLSKSLGAHYIGKQS</sequence>
<dbReference type="AlphaFoldDB" id="A0A439CYP1"/>
<feature type="compositionally biased region" description="Polar residues" evidence="1">
    <location>
        <begin position="75"/>
        <end position="94"/>
    </location>
</feature>
<keyword evidence="2" id="KW-0472">Membrane</keyword>
<dbReference type="Proteomes" id="UP000286045">
    <property type="component" value="Unassembled WGS sequence"/>
</dbReference>
<dbReference type="EMBL" id="RYZI01000271">
    <property type="protein sequence ID" value="RWA07258.1"/>
    <property type="molecule type" value="Genomic_DNA"/>
</dbReference>
<keyword evidence="2" id="KW-1133">Transmembrane helix</keyword>
<evidence type="ECO:0000256" key="1">
    <source>
        <dbReference type="SAM" id="MobiDB-lite"/>
    </source>
</evidence>
<evidence type="ECO:0000313" key="3">
    <source>
        <dbReference type="EMBL" id="RWA07258.1"/>
    </source>
</evidence>
<keyword evidence="2" id="KW-0812">Transmembrane</keyword>
<evidence type="ECO:0000313" key="4">
    <source>
        <dbReference type="Proteomes" id="UP000286045"/>
    </source>
</evidence>
<feature type="transmembrane region" description="Helical" evidence="2">
    <location>
        <begin position="127"/>
        <end position="148"/>
    </location>
</feature>
<keyword evidence="4" id="KW-1185">Reference proteome</keyword>
<proteinExistence type="predicted"/>